<dbReference type="EMBL" id="FPHE01000011">
    <property type="protein sequence ID" value="SFV50748.1"/>
    <property type="molecule type" value="Genomic_DNA"/>
</dbReference>
<organism evidence="1">
    <name type="scientific">hydrothermal vent metagenome</name>
    <dbReference type="NCBI Taxonomy" id="652676"/>
    <lineage>
        <taxon>unclassified sequences</taxon>
        <taxon>metagenomes</taxon>
        <taxon>ecological metagenomes</taxon>
    </lineage>
</organism>
<dbReference type="AlphaFoldDB" id="A0A1W1BBE2"/>
<evidence type="ECO:0000313" key="1">
    <source>
        <dbReference type="EMBL" id="SFV50748.1"/>
    </source>
</evidence>
<sequence length="109" mass="12920">MGKDVEGNRTILKREEAFEIWEFLFENPKKLEVVPLGKLDILRKDFRGKKIEQITTTALGGRVVTILELKEFKEENERFFIEIEQEDGSRFWTQKSFEFDEILGMGFLE</sequence>
<reference evidence="1" key="1">
    <citation type="submission" date="2016-10" db="EMBL/GenBank/DDBJ databases">
        <authorList>
            <person name="de Groot N.N."/>
        </authorList>
    </citation>
    <scope>NUCLEOTIDE SEQUENCE</scope>
</reference>
<name>A0A1W1BBE2_9ZZZZ</name>
<protein>
    <submittedName>
        <fullName evidence="1">Uncharacterized protein</fullName>
    </submittedName>
</protein>
<accession>A0A1W1BBE2</accession>
<proteinExistence type="predicted"/>
<gene>
    <name evidence="1" type="ORF">MNB_SV-12-151</name>
</gene>